<organism evidence="2 3">
    <name type="scientific">SAR86 cluster bacterium</name>
    <dbReference type="NCBI Taxonomy" id="2030880"/>
    <lineage>
        <taxon>Bacteria</taxon>
        <taxon>Pseudomonadati</taxon>
        <taxon>Pseudomonadota</taxon>
        <taxon>Gammaproteobacteria</taxon>
        <taxon>SAR86 cluster</taxon>
    </lineage>
</organism>
<comment type="caution">
    <text evidence="2">The sequence shown here is derived from an EMBL/GenBank/DDBJ whole genome shotgun (WGS) entry which is preliminary data.</text>
</comment>
<dbReference type="SUPFAM" id="SSF50090">
    <property type="entry name" value="Electron transport accessory proteins"/>
    <property type="match status" value="1"/>
</dbReference>
<dbReference type="Pfam" id="PF21006">
    <property type="entry name" value="NHase_beta_N"/>
    <property type="match status" value="1"/>
</dbReference>
<evidence type="ECO:0000313" key="2">
    <source>
        <dbReference type="EMBL" id="NQV65996.1"/>
    </source>
</evidence>
<evidence type="ECO:0000259" key="1">
    <source>
        <dbReference type="Pfam" id="PF21006"/>
    </source>
</evidence>
<evidence type="ECO:0000313" key="3">
    <source>
        <dbReference type="Proteomes" id="UP000754644"/>
    </source>
</evidence>
<dbReference type="InterPro" id="IPR023808">
    <property type="entry name" value="Nitrile_Hydratase_acc_put"/>
</dbReference>
<accession>A0A972VYP2</accession>
<name>A0A972VYP2_9GAMM</name>
<dbReference type="NCBIfam" id="TIGR03889">
    <property type="entry name" value="nitrile_acc"/>
    <property type="match status" value="1"/>
</dbReference>
<dbReference type="Gene3D" id="1.10.472.20">
    <property type="entry name" value="Nitrile hydratase, beta subunit"/>
    <property type="match status" value="1"/>
</dbReference>
<proteinExistence type="predicted"/>
<sequence length="121" mass="13801">MVDVSADGISEVRVALTELAGPGAPPMVNGELLFEFPWQSRAFGMARVLCEAGIFHWDEFRRLLISNIREWEDDHSTHTYAYYDIFLQTLTMLLAEKNLCPDAELDSRQLELSARPHGHDH</sequence>
<dbReference type="AlphaFoldDB" id="A0A972VYP2"/>
<dbReference type="InterPro" id="IPR008990">
    <property type="entry name" value="Elect_transpt_acc-like_dom_sf"/>
</dbReference>
<feature type="domain" description="Nitrile hydratase beta subunit-like N-terminal" evidence="1">
    <location>
        <begin position="30"/>
        <end position="114"/>
    </location>
</feature>
<dbReference type="EMBL" id="JABMOJ010000440">
    <property type="protein sequence ID" value="NQV65996.1"/>
    <property type="molecule type" value="Genomic_DNA"/>
</dbReference>
<dbReference type="InterPro" id="IPR049054">
    <property type="entry name" value="CN_hydtase_beta-like_N"/>
</dbReference>
<gene>
    <name evidence="2" type="ORF">HQ497_11595</name>
</gene>
<reference evidence="2" key="1">
    <citation type="submission" date="2020-05" db="EMBL/GenBank/DDBJ databases">
        <title>Sulfur intermediates as new biogeochemical hubs in an aquatic model microbial ecosystem.</title>
        <authorList>
            <person name="Vigneron A."/>
        </authorList>
    </citation>
    <scope>NUCLEOTIDE SEQUENCE</scope>
    <source>
        <strain evidence="2">Bin.250</strain>
    </source>
</reference>
<protein>
    <submittedName>
        <fullName evidence="2">Nitrile hydratase accessory protein</fullName>
    </submittedName>
</protein>
<dbReference type="InterPro" id="IPR042262">
    <property type="entry name" value="CN_hydtase_beta_C"/>
</dbReference>
<dbReference type="Proteomes" id="UP000754644">
    <property type="component" value="Unassembled WGS sequence"/>
</dbReference>